<dbReference type="InterPro" id="IPR003607">
    <property type="entry name" value="HD/PDEase_dom"/>
</dbReference>
<name>A0A1T4XBG9_9BACT</name>
<dbReference type="EMBL" id="FUYC01000009">
    <property type="protein sequence ID" value="SKA86737.1"/>
    <property type="molecule type" value="Genomic_DNA"/>
</dbReference>
<gene>
    <name evidence="3" type="ORF">SAMN02745704_01991</name>
</gene>
<sequence>MTISLQQLDERFQNYVAGYLTGDPDNDYHIDLKIRHSLRVRDLAARIVRDEKLDAATTRLSLIAALLHDTGRFDQYRTYATFHDPSSKNHARLGITSLLHSDLMSGFSTFERRTVLGAVFLHNVRDLRPDLPEPLNTVVRVVRDSDKLDIIPVVLEHLSAGADASSKVTLDTKDAPARYTRSIYNKVLAGETANYRDMRWHNDFRLLLLGWVAGLNHAAARTIYRERGYAETLFAAMPDDAPMRQLRRKIALRLDSPSDHTSLSQPRTKQTTVSG</sequence>
<evidence type="ECO:0000256" key="1">
    <source>
        <dbReference type="SAM" id="MobiDB-lite"/>
    </source>
</evidence>
<dbReference type="STRING" id="1121449.SAMN02745704_01991"/>
<feature type="compositionally biased region" description="Polar residues" evidence="1">
    <location>
        <begin position="259"/>
        <end position="275"/>
    </location>
</feature>
<keyword evidence="4" id="KW-1185">Reference proteome</keyword>
<proteinExistence type="predicted"/>
<evidence type="ECO:0000313" key="3">
    <source>
        <dbReference type="EMBL" id="SKA86737.1"/>
    </source>
</evidence>
<feature type="region of interest" description="Disordered" evidence="1">
    <location>
        <begin position="255"/>
        <end position="275"/>
    </location>
</feature>
<dbReference type="Proteomes" id="UP000190027">
    <property type="component" value="Unassembled WGS sequence"/>
</dbReference>
<protein>
    <submittedName>
        <fullName evidence="3">HD domain-containing protein</fullName>
    </submittedName>
</protein>
<dbReference type="SUPFAM" id="SSF109604">
    <property type="entry name" value="HD-domain/PDEase-like"/>
    <property type="match status" value="1"/>
</dbReference>
<feature type="domain" description="HD/PDEase" evidence="2">
    <location>
        <begin position="29"/>
        <end position="160"/>
    </location>
</feature>
<reference evidence="3 4" key="1">
    <citation type="submission" date="2017-02" db="EMBL/GenBank/DDBJ databases">
        <authorList>
            <person name="Peterson S.W."/>
        </authorList>
    </citation>
    <scope>NUCLEOTIDE SEQUENCE [LARGE SCALE GENOMIC DNA]</scope>
    <source>
        <strain evidence="3 4">DSM 16080</strain>
    </source>
</reference>
<dbReference type="Pfam" id="PF01966">
    <property type="entry name" value="HD"/>
    <property type="match status" value="1"/>
</dbReference>
<dbReference type="AlphaFoldDB" id="A0A1T4XBG9"/>
<dbReference type="RefSeq" id="WP_078717547.1">
    <property type="nucleotide sequence ID" value="NZ_FUYC01000009.1"/>
</dbReference>
<dbReference type="Gene3D" id="1.10.3210.10">
    <property type="entry name" value="Hypothetical protein af1432"/>
    <property type="match status" value="1"/>
</dbReference>
<dbReference type="InterPro" id="IPR006674">
    <property type="entry name" value="HD_domain"/>
</dbReference>
<dbReference type="OrthoDB" id="9797344at2"/>
<dbReference type="SMART" id="SM00471">
    <property type="entry name" value="HDc"/>
    <property type="match status" value="1"/>
</dbReference>
<evidence type="ECO:0000259" key="2">
    <source>
        <dbReference type="SMART" id="SM00471"/>
    </source>
</evidence>
<accession>A0A1T4XBG9</accession>
<evidence type="ECO:0000313" key="4">
    <source>
        <dbReference type="Proteomes" id="UP000190027"/>
    </source>
</evidence>
<organism evidence="3 4">
    <name type="scientific">Paucidesulfovibrio gracilis DSM 16080</name>
    <dbReference type="NCBI Taxonomy" id="1121449"/>
    <lineage>
        <taxon>Bacteria</taxon>
        <taxon>Pseudomonadati</taxon>
        <taxon>Thermodesulfobacteriota</taxon>
        <taxon>Desulfovibrionia</taxon>
        <taxon>Desulfovibrionales</taxon>
        <taxon>Desulfovibrionaceae</taxon>
        <taxon>Paucidesulfovibrio</taxon>
    </lineage>
</organism>
<dbReference type="CDD" id="cd00077">
    <property type="entry name" value="HDc"/>
    <property type="match status" value="1"/>
</dbReference>